<dbReference type="Pfam" id="PF07859">
    <property type="entry name" value="Abhydrolase_3"/>
    <property type="match status" value="1"/>
</dbReference>
<evidence type="ECO:0000313" key="5">
    <source>
        <dbReference type="Proteomes" id="UP000198867"/>
    </source>
</evidence>
<dbReference type="AlphaFoldDB" id="A0A1I5B4S5"/>
<dbReference type="InterPro" id="IPR050300">
    <property type="entry name" value="GDXG_lipolytic_enzyme"/>
</dbReference>
<keyword evidence="5" id="KW-1185">Reference proteome</keyword>
<gene>
    <name evidence="4" type="ORF">SAMN05216219_1731</name>
</gene>
<feature type="region of interest" description="Disordered" evidence="2">
    <location>
        <begin position="68"/>
        <end position="101"/>
    </location>
</feature>
<dbReference type="RefSeq" id="WP_245762463.1">
    <property type="nucleotide sequence ID" value="NZ_FOVM01000004.1"/>
</dbReference>
<evidence type="ECO:0000313" key="4">
    <source>
        <dbReference type="EMBL" id="SFN69716.1"/>
    </source>
</evidence>
<evidence type="ECO:0000259" key="3">
    <source>
        <dbReference type="Pfam" id="PF07859"/>
    </source>
</evidence>
<dbReference type="SUPFAM" id="SSF53474">
    <property type="entry name" value="alpha/beta-Hydrolases"/>
    <property type="match status" value="1"/>
</dbReference>
<evidence type="ECO:0000256" key="2">
    <source>
        <dbReference type="SAM" id="MobiDB-lite"/>
    </source>
</evidence>
<evidence type="ECO:0000256" key="1">
    <source>
        <dbReference type="ARBA" id="ARBA00022801"/>
    </source>
</evidence>
<dbReference type="GO" id="GO:0016787">
    <property type="term" value="F:hydrolase activity"/>
    <property type="evidence" value="ECO:0007669"/>
    <property type="project" value="UniProtKB-KW"/>
</dbReference>
<sequence length="392" mass="42932">MPLDPYFRAMYLARRRDLIAEAREVLVDFVTSAVTRVFPWRRDAAKRALVESPARTVGTKAAGTAVAGAEASHAAPASTTAKRPLSVEEKAKRKTPAWKRQNAQKWDTKLYGRVGLEPPEVEITDHQVDVPGHPTVRVRAYRPLDGTGTAQPLPAVLAFFGGSFQLGGVDYTSIDATFRTRTADARVIHVAVDYALAPEHRYPTQIEQGYAALGWLVENARQLGIDPDRIGITGISSGGNIAASVTLVNRDRAGHPLKLQVLEVPVTDLTGKSIDMAPIREMRIPRFLAHRELVQVADAYLGDRTRAREPYASPARALTHRGLPPAWIFTAEYDALRLDGEAYATTLRASGVDASAVRYQGATHEAAIYTKVVPLARRWHADVVTALKTLHD</sequence>
<dbReference type="PANTHER" id="PTHR48081">
    <property type="entry name" value="AB HYDROLASE SUPERFAMILY PROTEIN C4A8.06C"/>
    <property type="match status" value="1"/>
</dbReference>
<dbReference type="STRING" id="995034.SAMN05216219_1731"/>
<dbReference type="Gene3D" id="3.40.50.1820">
    <property type="entry name" value="alpha/beta hydrolase"/>
    <property type="match status" value="1"/>
</dbReference>
<dbReference type="PANTHER" id="PTHR48081:SF8">
    <property type="entry name" value="ALPHA_BETA HYDROLASE FOLD-3 DOMAIN-CONTAINING PROTEIN-RELATED"/>
    <property type="match status" value="1"/>
</dbReference>
<dbReference type="InterPro" id="IPR013094">
    <property type="entry name" value="AB_hydrolase_3"/>
</dbReference>
<name>A0A1I5B4S5_9MICO</name>
<organism evidence="4 5">
    <name type="scientific">Mycetocola miduiensis</name>
    <dbReference type="NCBI Taxonomy" id="995034"/>
    <lineage>
        <taxon>Bacteria</taxon>
        <taxon>Bacillati</taxon>
        <taxon>Actinomycetota</taxon>
        <taxon>Actinomycetes</taxon>
        <taxon>Micrococcales</taxon>
        <taxon>Microbacteriaceae</taxon>
        <taxon>Mycetocola</taxon>
    </lineage>
</organism>
<protein>
    <submittedName>
        <fullName evidence="4">Acetyl esterase</fullName>
    </submittedName>
</protein>
<proteinExistence type="predicted"/>
<keyword evidence="1" id="KW-0378">Hydrolase</keyword>
<feature type="compositionally biased region" description="Low complexity" evidence="2">
    <location>
        <begin position="68"/>
        <end position="81"/>
    </location>
</feature>
<reference evidence="5" key="1">
    <citation type="submission" date="2016-10" db="EMBL/GenBank/DDBJ databases">
        <authorList>
            <person name="Varghese N."/>
            <person name="Submissions S."/>
        </authorList>
    </citation>
    <scope>NUCLEOTIDE SEQUENCE [LARGE SCALE GENOMIC DNA]</scope>
    <source>
        <strain evidence="5">CGMCC 1.11101</strain>
    </source>
</reference>
<dbReference type="EMBL" id="FOVM01000004">
    <property type="protein sequence ID" value="SFN69716.1"/>
    <property type="molecule type" value="Genomic_DNA"/>
</dbReference>
<dbReference type="Proteomes" id="UP000198867">
    <property type="component" value="Unassembled WGS sequence"/>
</dbReference>
<accession>A0A1I5B4S5</accession>
<feature type="domain" description="Alpha/beta hydrolase fold-3" evidence="3">
    <location>
        <begin position="156"/>
        <end position="366"/>
    </location>
</feature>
<dbReference type="InterPro" id="IPR029058">
    <property type="entry name" value="AB_hydrolase_fold"/>
</dbReference>